<feature type="compositionally biased region" description="Low complexity" evidence="2">
    <location>
        <begin position="51"/>
        <end position="60"/>
    </location>
</feature>
<organism evidence="4 5">
    <name type="scientific">Symbiodinium natans</name>
    <dbReference type="NCBI Taxonomy" id="878477"/>
    <lineage>
        <taxon>Eukaryota</taxon>
        <taxon>Sar</taxon>
        <taxon>Alveolata</taxon>
        <taxon>Dinophyceae</taxon>
        <taxon>Suessiales</taxon>
        <taxon>Symbiodiniaceae</taxon>
        <taxon>Symbiodinium</taxon>
    </lineage>
</organism>
<evidence type="ECO:0000256" key="1">
    <source>
        <dbReference type="PROSITE-ProRule" id="PRU00047"/>
    </source>
</evidence>
<accession>A0A812T9K0</accession>
<evidence type="ECO:0000259" key="3">
    <source>
        <dbReference type="PROSITE" id="PS50158"/>
    </source>
</evidence>
<evidence type="ECO:0000313" key="4">
    <source>
        <dbReference type="EMBL" id="CAE7521157.1"/>
    </source>
</evidence>
<keyword evidence="1" id="KW-0862">Zinc</keyword>
<dbReference type="Gene3D" id="4.10.60.10">
    <property type="entry name" value="Zinc finger, CCHC-type"/>
    <property type="match status" value="1"/>
</dbReference>
<dbReference type="GO" id="GO:0003676">
    <property type="term" value="F:nucleic acid binding"/>
    <property type="evidence" value="ECO:0007669"/>
    <property type="project" value="InterPro"/>
</dbReference>
<feature type="compositionally biased region" description="Pro residues" evidence="2">
    <location>
        <begin position="671"/>
        <end position="680"/>
    </location>
</feature>
<reference evidence="4" key="1">
    <citation type="submission" date="2021-02" db="EMBL/GenBank/DDBJ databases">
        <authorList>
            <person name="Dougan E. K."/>
            <person name="Rhodes N."/>
            <person name="Thang M."/>
            <person name="Chan C."/>
        </authorList>
    </citation>
    <scope>NUCLEOTIDE SEQUENCE</scope>
</reference>
<evidence type="ECO:0000256" key="2">
    <source>
        <dbReference type="SAM" id="MobiDB-lite"/>
    </source>
</evidence>
<feature type="domain" description="CCHC-type" evidence="3">
    <location>
        <begin position="363"/>
        <end position="379"/>
    </location>
</feature>
<protein>
    <recommendedName>
        <fullName evidence="3">CCHC-type domain-containing protein</fullName>
    </recommendedName>
</protein>
<name>A0A812T9K0_9DINO</name>
<feature type="compositionally biased region" description="Basic and acidic residues" evidence="2">
    <location>
        <begin position="65"/>
        <end position="75"/>
    </location>
</feature>
<dbReference type="InterPro" id="IPR036875">
    <property type="entry name" value="Znf_CCHC_sf"/>
</dbReference>
<feature type="region of interest" description="Disordered" evidence="2">
    <location>
        <begin position="51"/>
        <end position="75"/>
    </location>
</feature>
<keyword evidence="1" id="KW-0479">Metal-binding</keyword>
<dbReference type="OrthoDB" id="439568at2759"/>
<dbReference type="CDD" id="cd09272">
    <property type="entry name" value="RNase_HI_RT_Ty1"/>
    <property type="match status" value="1"/>
</dbReference>
<dbReference type="PROSITE" id="PS50158">
    <property type="entry name" value="ZF_CCHC"/>
    <property type="match status" value="1"/>
</dbReference>
<keyword evidence="1" id="KW-0863">Zinc-finger</keyword>
<dbReference type="InterPro" id="IPR001878">
    <property type="entry name" value="Znf_CCHC"/>
</dbReference>
<feature type="region of interest" description="Disordered" evidence="2">
    <location>
        <begin position="606"/>
        <end position="708"/>
    </location>
</feature>
<dbReference type="SMART" id="SM00343">
    <property type="entry name" value="ZnF_C2HC"/>
    <property type="match status" value="1"/>
</dbReference>
<feature type="compositionally biased region" description="Basic and acidic residues" evidence="2">
    <location>
        <begin position="500"/>
        <end position="515"/>
    </location>
</feature>
<proteinExistence type="predicted"/>
<dbReference type="PANTHER" id="PTHR11439">
    <property type="entry name" value="GAG-POL-RELATED RETROTRANSPOSON"/>
    <property type="match status" value="1"/>
</dbReference>
<dbReference type="GO" id="GO:0008270">
    <property type="term" value="F:zinc ion binding"/>
    <property type="evidence" value="ECO:0007669"/>
    <property type="project" value="UniProtKB-KW"/>
</dbReference>
<dbReference type="Pfam" id="PF00098">
    <property type="entry name" value="zf-CCHC"/>
    <property type="match status" value="1"/>
</dbReference>
<dbReference type="EMBL" id="CAJNDS010002546">
    <property type="protein sequence ID" value="CAE7521157.1"/>
    <property type="molecule type" value="Genomic_DNA"/>
</dbReference>
<gene>
    <name evidence="4" type="ORF">SNAT2548_LOCUS29171</name>
</gene>
<dbReference type="PANTHER" id="PTHR11439:SF483">
    <property type="entry name" value="PEPTIDE SYNTHASE GLIP-LIKE, PUTATIVE (AFU_ORTHOLOGUE AFUA_3G12920)-RELATED"/>
    <property type="match status" value="1"/>
</dbReference>
<dbReference type="Proteomes" id="UP000604046">
    <property type="component" value="Unassembled WGS sequence"/>
</dbReference>
<comment type="caution">
    <text evidence="4">The sequence shown here is derived from an EMBL/GenBank/DDBJ whole genome shotgun (WGS) entry which is preliminary data.</text>
</comment>
<feature type="region of interest" description="Disordered" evidence="2">
    <location>
        <begin position="500"/>
        <end position="531"/>
    </location>
</feature>
<feature type="compositionally biased region" description="Basic residues" evidence="2">
    <location>
        <begin position="319"/>
        <end position="331"/>
    </location>
</feature>
<dbReference type="InterPro" id="IPR013103">
    <property type="entry name" value="RVT_2"/>
</dbReference>
<dbReference type="SUPFAM" id="SSF57756">
    <property type="entry name" value="Retrovirus zinc finger-like domains"/>
    <property type="match status" value="1"/>
</dbReference>
<feature type="region of interest" description="Disordered" evidence="2">
    <location>
        <begin position="319"/>
        <end position="363"/>
    </location>
</feature>
<keyword evidence="5" id="KW-1185">Reference proteome</keyword>
<evidence type="ECO:0000313" key="5">
    <source>
        <dbReference type="Proteomes" id="UP000604046"/>
    </source>
</evidence>
<sequence>MPPQPPALDPQMAVQMVQAQSQQISQLVGLVQTLGEMQAAALTRAAETSSGMAAAASSTGPEPMEVDKDTGGVRHSKAESYIPKIPMLEYQKMTTRTSEISFWSQYVEGVMSWLSLLDDFYPTELYRAMITPTEIQQSSLEKGPAARSARFLHLLHQSLGDFQRALDIVRQAEQSQLGAACGYEAFRRLNTEFGVQSRIEATSLREAVLQFRPGKHVVRPLDVYRAVESELLKADRNLSGYSSLRLTEPEKMMLHLKCMPESCKHYVLLHGKSDTLNEILESIKFYDSHLRVIEHDKEGHKHSSKSAWTEELIAAFNKGKGKKGKGKGKKGGKNEGTSEKGAGRGKGKRDDKPKAQSEGKKGKCFNCGQPGHFARDCPEPRKDKPSGASGQPKAKGFCNFPVTFFPKNMVFLKGMVFPKNMVFLKSMVFPKGMVFLKNMVVSSMAKKFFLSGMIVLMCCMGLNDTKNTGMIMVGFALCMDEYQVRCSLASGEVLSLNRREENHGDHQKASEKQEADSSEPQKVSDVCDVSSEEPAAKAWSVVSEGEIHDVEMARLEDLRTQVAAAAEIAVEGVERMARSFEAWKADPKPKPATKAMPKVLRPTVKAMPKKRPQVKAMPAKTWKGSVKRGSKPKKEQATSSSSTVHLVARTERSTRCPAPPPPEPIRDELWNPPPPPPVPSRRPENRSWPSGLPKPPAGAVNRDTFSPQKPGIKAAWEAFCSTGTEKRNERCMVDLCDLVEVLASLGDEGEETERGEGESEHDVWWILKDREVVDFDKISHVLQGHQPFSSSCDVCVRSRSLPKGARERPRDQVMKHEVQIDQFFKFQKRFIVLVHAQSFAVGCVDGEAARDQILENMGAWLRYFGLSGVEVGTVFRCDAEPYMRALLVELLERFQNFHGPIEQFSPGRHAPAAERAVRTLRELGDSILVELQDHGVSLRSTSRAFALLYNHCCHVHNRYSQLAGSELSPLQRLRGNKHKPHQVYAFGSTVCAHASAVEDLIVGRFAFGCYLGPMMSKTSHLVNVRLPDGALKLVQASSIKVVVPLRYDVELLGTFGRKVVGGVHPAPQPLGDPEDPSLRTVPLSLVPGGNPPAEFFAEHGATRRCTACQRGSTHAVNHSRTCRRRYQAWLKGEMQPNEPPRPLESPQGIGDVQHDGGMPEVELDVPDDLERIEADVPRDGDYEPRGGVGCDSEEPFQPELEREALPAWLPESPGPSEDPRSDPGVEDVEMMDRFVETPEPQKLSFASEDAITSVVASVFFRTSVYNAVEDESWIDLEIRGRKVCLQRPKFVKDDTTGKPLDPQLTAEGMTKEVKALDALNVGDLVTKQEADEYAKEHNIRILTTRWVSVDKKEGETKQKIVRSRVVVRDYASGNPTAQELGISSPTSSNEAFRTFLVFIASSGSDIILADVSTAFLFAKVVSPEVVMLPTNIRFPDNSRAYMKLNKSLYGLRSASLAWYKMLAELVEELGLFACETEKTVFAGWFLFDGTHYYMVLLAYVDDLMVGCRFLPAAKHFVECLAKQVKIKVTGILSRDKKVEFLGRTIRRDSETDGILVGLPVGYFHSTYEAYGIRKPSLVPPDLRKILDDGMESQQQPLSAEASAKYRSAVGKVAWGAQTRIDLTYFISVLSRGQSQPLAVHEMCLRAFLRYLMSVEHHEQLLSCDGDAGTIVVYVDSNWASERNNSRRSLSGGVLFLDGAPVKAYTRQQTSIALSSAEAELTAICEGMKEALGLCVMVRHVFGKDVETPVVRSDSQAAINISSMFGLLRRVRHIDIRLCWVQEALREGRAKLEWVSGLENVSDIFTKSTIQKVSYERHLNMLGIVERLPPATMGLLALEDWDCAQLCRMLGKSPDLPVLLELEQNLSAVSAEAHWLVVEFCTSENSNLGIAALELGSVKLVRITERENGVLDETIAIVRTHVERLCRLGVNVLIWSSTPCTGGCLWQFTHLERPGHGDYLKKVWGVQRKLWKNFEVICKPVEDMPVGCLNPFVAIEWPKTCQYWHWRTTKKFGFDHHRTLMTSIVHGCAVGMRGRDNLLVKKQWRVDTDLKVLCETLQTFACTKDHPHSADFDLKSTQHYPLDLCRRLVACLP</sequence>
<dbReference type="Pfam" id="PF07727">
    <property type="entry name" value="RVT_2"/>
    <property type="match status" value="1"/>
</dbReference>
<feature type="compositionally biased region" description="Basic and acidic residues" evidence="2">
    <location>
        <begin position="332"/>
        <end position="361"/>
    </location>
</feature>